<dbReference type="EMBL" id="SHME01000002">
    <property type="protein sequence ID" value="TAA20640.1"/>
    <property type="molecule type" value="Genomic_DNA"/>
</dbReference>
<dbReference type="Proteomes" id="UP000293089">
    <property type="component" value="Unassembled WGS sequence"/>
</dbReference>
<evidence type="ECO:0000313" key="3">
    <source>
        <dbReference type="EMBL" id="TAA23583.1"/>
    </source>
</evidence>
<dbReference type="OrthoDB" id="5955572at2"/>
<reference evidence="4 5" key="1">
    <citation type="submission" date="2019-02" db="EMBL/GenBank/DDBJ databases">
        <title>WGS of Pseudoxanthomonas species novum from clinical isolates.</title>
        <authorList>
            <person name="Bernier A.-M."/>
            <person name="Bernard K."/>
            <person name="Vachon A."/>
        </authorList>
    </citation>
    <scope>NUCLEOTIDE SEQUENCE [LARGE SCALE GENOMIC DNA]</scope>
    <source>
        <strain evidence="5">NML 170316</strain>
        <strain evidence="2">NML170316</strain>
        <strain evidence="3 4">NML171200</strain>
    </source>
</reference>
<dbReference type="PROSITE" id="PS51257">
    <property type="entry name" value="PROKAR_LIPOPROTEIN"/>
    <property type="match status" value="1"/>
</dbReference>
<evidence type="ECO:0008006" key="6">
    <source>
        <dbReference type="Google" id="ProtNLM"/>
    </source>
</evidence>
<comment type="caution">
    <text evidence="3">The sequence shown here is derived from an EMBL/GenBank/DDBJ whole genome shotgun (WGS) entry which is preliminary data.</text>
</comment>
<dbReference type="AlphaFoldDB" id="A0A4V2HCR5"/>
<evidence type="ECO:0000313" key="5">
    <source>
        <dbReference type="Proteomes" id="UP000293089"/>
    </source>
</evidence>
<gene>
    <name evidence="2" type="ORF">EA658_06735</name>
    <name evidence="3" type="ORF">EA660_13180</name>
</gene>
<feature type="signal peptide" evidence="1">
    <location>
        <begin position="1"/>
        <end position="29"/>
    </location>
</feature>
<keyword evidence="1" id="KW-0732">Signal</keyword>
<proteinExistence type="predicted"/>
<dbReference type="Proteomes" id="UP000292627">
    <property type="component" value="Unassembled WGS sequence"/>
</dbReference>
<name>A0A4V2HCR5_9GAMM</name>
<evidence type="ECO:0000256" key="1">
    <source>
        <dbReference type="SAM" id="SignalP"/>
    </source>
</evidence>
<organism evidence="3 4">
    <name type="scientific">Pseudoxanthomonas winnipegensis</name>
    <dbReference type="NCBI Taxonomy" id="2480810"/>
    <lineage>
        <taxon>Bacteria</taxon>
        <taxon>Pseudomonadati</taxon>
        <taxon>Pseudomonadota</taxon>
        <taxon>Gammaproteobacteria</taxon>
        <taxon>Lysobacterales</taxon>
        <taxon>Lysobacteraceae</taxon>
        <taxon>Pseudoxanthomonas</taxon>
    </lineage>
</organism>
<protein>
    <recommendedName>
        <fullName evidence="6">Copper resistance protein</fullName>
    </recommendedName>
</protein>
<evidence type="ECO:0000313" key="2">
    <source>
        <dbReference type="EMBL" id="TAA20640.1"/>
    </source>
</evidence>
<accession>A0A4V2HCR5</accession>
<feature type="chain" id="PRO_5020282031" description="Copper resistance protein" evidence="1">
    <location>
        <begin position="30"/>
        <end position="139"/>
    </location>
</feature>
<keyword evidence="5" id="KW-1185">Reference proteome</keyword>
<dbReference type="RefSeq" id="WP_130531596.1">
    <property type="nucleotide sequence ID" value="NZ_SHMC01000005.1"/>
</dbReference>
<dbReference type="EMBL" id="SHMC01000005">
    <property type="protein sequence ID" value="TAA23583.1"/>
    <property type="molecule type" value="Genomic_DNA"/>
</dbReference>
<sequence length="139" mass="14989">MKRAFRPRTRRRLSWLVALLLLWQQVAMAAYACGAVPAAVGAAAATAHTSAMARMDDGCEGMAAPAADPLCRPHCQPDHATQADMRTASVPFSTLAMLPPEVLSIAIVALPSERTLIRRNRFCAPPLVPPRLLFCSLLI</sequence>
<evidence type="ECO:0000313" key="4">
    <source>
        <dbReference type="Proteomes" id="UP000292627"/>
    </source>
</evidence>